<proteinExistence type="predicted"/>
<dbReference type="InterPro" id="IPR021109">
    <property type="entry name" value="Peptidase_aspartic_dom_sf"/>
</dbReference>
<dbReference type="EMBL" id="JAHUZN010000011">
    <property type="protein sequence ID" value="KAG8478704.1"/>
    <property type="molecule type" value="Genomic_DNA"/>
</dbReference>
<reference evidence="2 3" key="1">
    <citation type="journal article" date="2021" name="bioRxiv">
        <title>The Gossypium anomalum genome as a resource for cotton improvement and evolutionary analysis of hybrid incompatibility.</title>
        <authorList>
            <person name="Grover C.E."/>
            <person name="Yuan D."/>
            <person name="Arick M.A."/>
            <person name="Miller E.R."/>
            <person name="Hu G."/>
            <person name="Peterson D.G."/>
            <person name="Wendel J.F."/>
            <person name="Udall J.A."/>
        </authorList>
    </citation>
    <scope>NUCLEOTIDE SEQUENCE [LARGE SCALE GENOMIC DNA]</scope>
    <source>
        <strain evidence="2">JFW-Udall</strain>
        <tissue evidence="2">Leaf</tissue>
    </source>
</reference>
<dbReference type="AlphaFoldDB" id="A0A8J6CND7"/>
<dbReference type="Proteomes" id="UP000701853">
    <property type="component" value="Chromosome 11"/>
</dbReference>
<accession>A0A8J6CND7</accession>
<evidence type="ECO:0000313" key="3">
    <source>
        <dbReference type="Proteomes" id="UP000701853"/>
    </source>
</evidence>
<sequence>MHGRDTKTYCEGALTMGLPLCLQVQTFHNGLNPSTREMVDAAAGGIINNKTPEAAYEFIEEMLLNNYQWQVMRTKPTKTADVYNIDVVNMLSNHVKLLNKKIDGLLGSTQVHQVMRCDSSGGGVHTDYQPSILQPMRHKSTIWIGQLSKLISERPSGSLLSNTEPNPKEHVKAVTLRSGKVLVESEKKLLQEAVMSKREEEKPENNDKPASKEYKPPVSYPAKLKKDRIDAQFGKFLELFKQLHINLPFVEAISQMPTYAKFLKELLINKRKFEDLSTVELNEECSAILQNKLPTKLKDPGSFNIPCLIGNLNIEKVLADLGASIDLMSYKMFKQLGLGEPKPTRMSIQLADRSVKYPRGRPFLATARAVIDVGYGKLVLGVGDEEIIFKIYDAMRFSRE</sequence>
<dbReference type="CDD" id="cd00303">
    <property type="entry name" value="retropepsin_like"/>
    <property type="match status" value="1"/>
</dbReference>
<dbReference type="Gene3D" id="2.40.70.10">
    <property type="entry name" value="Acid Proteases"/>
    <property type="match status" value="1"/>
</dbReference>
<gene>
    <name evidence="2" type="ORF">CXB51_028539</name>
</gene>
<dbReference type="PANTHER" id="PTHR33067:SF35">
    <property type="entry name" value="ASPARTIC PEPTIDASE DDI1-TYPE DOMAIN-CONTAINING PROTEIN"/>
    <property type="match status" value="1"/>
</dbReference>
<evidence type="ECO:0000256" key="1">
    <source>
        <dbReference type="SAM" id="MobiDB-lite"/>
    </source>
</evidence>
<feature type="region of interest" description="Disordered" evidence="1">
    <location>
        <begin position="194"/>
        <end position="217"/>
    </location>
</feature>
<name>A0A8J6CND7_9ROSI</name>
<dbReference type="OrthoDB" id="1937287at2759"/>
<protein>
    <submittedName>
        <fullName evidence="2">Uncharacterized protein</fullName>
    </submittedName>
</protein>
<comment type="caution">
    <text evidence="2">The sequence shown here is derived from an EMBL/GenBank/DDBJ whole genome shotgun (WGS) entry which is preliminary data.</text>
</comment>
<keyword evidence="3" id="KW-1185">Reference proteome</keyword>
<dbReference type="PANTHER" id="PTHR33067">
    <property type="entry name" value="RNA-DIRECTED DNA POLYMERASE-RELATED"/>
    <property type="match status" value="1"/>
</dbReference>
<organism evidence="2 3">
    <name type="scientific">Gossypium anomalum</name>
    <dbReference type="NCBI Taxonomy" id="47600"/>
    <lineage>
        <taxon>Eukaryota</taxon>
        <taxon>Viridiplantae</taxon>
        <taxon>Streptophyta</taxon>
        <taxon>Embryophyta</taxon>
        <taxon>Tracheophyta</taxon>
        <taxon>Spermatophyta</taxon>
        <taxon>Magnoliopsida</taxon>
        <taxon>eudicotyledons</taxon>
        <taxon>Gunneridae</taxon>
        <taxon>Pentapetalae</taxon>
        <taxon>rosids</taxon>
        <taxon>malvids</taxon>
        <taxon>Malvales</taxon>
        <taxon>Malvaceae</taxon>
        <taxon>Malvoideae</taxon>
        <taxon>Gossypium</taxon>
    </lineage>
</organism>
<evidence type="ECO:0000313" key="2">
    <source>
        <dbReference type="EMBL" id="KAG8478704.1"/>
    </source>
</evidence>
<feature type="compositionally biased region" description="Basic and acidic residues" evidence="1">
    <location>
        <begin position="194"/>
        <end position="215"/>
    </location>
</feature>